<dbReference type="InterPro" id="IPR049073">
    <property type="entry name" value="T6SS_VgrG3-like_C"/>
</dbReference>
<dbReference type="STRING" id="363253.LI0507"/>
<dbReference type="eggNOG" id="COG1388">
    <property type="taxonomic scope" value="Bacteria"/>
</dbReference>
<keyword evidence="3" id="KW-1185">Reference proteome</keyword>
<dbReference type="Pfam" id="PF21277">
    <property type="entry name" value="T6SS_VgrG3-like_C"/>
    <property type="match status" value="1"/>
</dbReference>
<organism evidence="2 3">
    <name type="scientific">Lawsonia intracellularis (strain PHE/MN1-00)</name>
    <dbReference type="NCBI Taxonomy" id="363253"/>
    <lineage>
        <taxon>Bacteria</taxon>
        <taxon>Pseudomonadati</taxon>
        <taxon>Thermodesulfobacteriota</taxon>
        <taxon>Desulfovibrionia</taxon>
        <taxon>Desulfovibrionales</taxon>
        <taxon>Desulfovibrionaceae</taxon>
        <taxon>Lawsonia</taxon>
    </lineage>
</organism>
<protein>
    <recommendedName>
        <fullName evidence="1">Type VI secretion system spike protein VgrG3-like C-terminal domain-containing protein</fullName>
    </recommendedName>
</protein>
<dbReference type="HOGENOM" id="CLU_719222_0_0_7"/>
<dbReference type="AlphaFoldDB" id="Q1MR15"/>
<name>Q1MR15_LAWIP</name>
<evidence type="ECO:0000259" key="1">
    <source>
        <dbReference type="Pfam" id="PF21277"/>
    </source>
</evidence>
<evidence type="ECO:0000313" key="2">
    <source>
        <dbReference type="EMBL" id="CAJ54561.1"/>
    </source>
</evidence>
<dbReference type="SUPFAM" id="SSF53955">
    <property type="entry name" value="Lysozyme-like"/>
    <property type="match status" value="1"/>
</dbReference>
<feature type="domain" description="Type VI secretion system spike protein VgrG3-like C-terminal" evidence="1">
    <location>
        <begin position="175"/>
        <end position="370"/>
    </location>
</feature>
<proteinExistence type="predicted"/>
<evidence type="ECO:0000313" key="3">
    <source>
        <dbReference type="Proteomes" id="UP000002430"/>
    </source>
</evidence>
<accession>Q1MR15</accession>
<dbReference type="InterPro" id="IPR023346">
    <property type="entry name" value="Lysozyme-like_dom_sf"/>
</dbReference>
<dbReference type="OrthoDB" id="5378899at2"/>
<reference evidence="2 3" key="1">
    <citation type="submission" date="2005-11" db="EMBL/GenBank/DDBJ databases">
        <title>The complete genome sequence of Lawsonia intracellularis: the causative agent of proliferative enteropathy.</title>
        <authorList>
            <person name="Kaur K."/>
            <person name="Zhang Q."/>
            <person name="Beckler D."/>
            <person name="Munir S."/>
            <person name="Li L."/>
            <person name="Kinsley K."/>
            <person name="Herron L."/>
            <person name="Peterson A."/>
            <person name="May B."/>
            <person name="Singh S."/>
            <person name="Gebhart C."/>
            <person name="Kapur V."/>
        </authorList>
    </citation>
    <scope>NUCLEOTIDE SEQUENCE [LARGE SCALE GENOMIC DNA]</scope>
    <source>
        <strain evidence="2 3">PHE/MN1-00</strain>
    </source>
</reference>
<dbReference type="RefSeq" id="WP_011526591.1">
    <property type="nucleotide sequence ID" value="NC_008011.1"/>
</dbReference>
<sequence>MSIAKSPFILGGTSPEHAKVFKRTSGQKIDNESFSEMVGKTSEVTVETQENSKDTKGLNVISRLFANGLAMGEAQHQQNEMVMQSILPQNQQHKNSVPLTQAVSGIPLHKENKGIPFSKGIPLDAKRDIIFSARNIALNRKHGGMNTQQTISRSKTELNTANITLNKTIQNETRIGQLSARFESGNEGISAIGYDRTGGTSYGKYQIASKPGSMDQFIKFLERENPNIAARLKSAGPADTGSRDGKMPQVWRSIAQEQPELFEDLQKRFISESHYQPALKGIKAAGYEVESLSPAMHEVLWSTAVQHGPSGAVRIFTQSANMVGISEGQSIGDQEEQQLIKSIYELRGTLFGSSTAEIQASALRRMQDEKNLALAMLQPNKTIV</sequence>
<dbReference type="Proteomes" id="UP000002430">
    <property type="component" value="Chromosome"/>
</dbReference>
<gene>
    <name evidence="2" type="ordered locus">LI0507</name>
</gene>
<dbReference type="EMBL" id="AM180252">
    <property type="protein sequence ID" value="CAJ54561.1"/>
    <property type="molecule type" value="Genomic_DNA"/>
</dbReference>
<dbReference type="KEGG" id="lip:LI0507"/>